<proteinExistence type="predicted"/>
<dbReference type="AlphaFoldDB" id="A0A2K8L309"/>
<reference evidence="2 3" key="1">
    <citation type="submission" date="2016-12" db="EMBL/GenBank/DDBJ databases">
        <title>Isolation and genomic insights into novel planktonic Zetaproteobacteria from stratified waters of the Chesapeake Bay.</title>
        <authorList>
            <person name="McAllister S.M."/>
            <person name="Kato S."/>
            <person name="Chan C.S."/>
            <person name="Chiu B.K."/>
            <person name="Field E.K."/>
        </authorList>
    </citation>
    <scope>NUCLEOTIDE SEQUENCE [LARGE SCALE GENOMIC DNA]</scope>
    <source>
        <strain evidence="2 3">CP-8</strain>
    </source>
</reference>
<organism evidence="2 3">
    <name type="scientific">Mariprofundus ferrinatatus</name>
    <dbReference type="NCBI Taxonomy" id="1921087"/>
    <lineage>
        <taxon>Bacteria</taxon>
        <taxon>Pseudomonadati</taxon>
        <taxon>Pseudomonadota</taxon>
        <taxon>Candidatius Mariprofundia</taxon>
        <taxon>Mariprofundales</taxon>
        <taxon>Mariprofundaceae</taxon>
        <taxon>Mariprofundus</taxon>
    </lineage>
</organism>
<dbReference type="RefSeq" id="WP_100265153.1">
    <property type="nucleotide sequence ID" value="NZ_CP018800.1"/>
</dbReference>
<protein>
    <recommendedName>
        <fullName evidence="1">GmrSD restriction endonucleases N-terminal domain-containing protein</fullName>
    </recommendedName>
</protein>
<gene>
    <name evidence="2" type="ORF">Ga0123462_0856</name>
</gene>
<feature type="domain" description="GmrSD restriction endonucleases N-terminal" evidence="1">
    <location>
        <begin position="18"/>
        <end position="327"/>
    </location>
</feature>
<evidence type="ECO:0000259" key="1">
    <source>
        <dbReference type="Pfam" id="PF03235"/>
    </source>
</evidence>
<dbReference type="Proteomes" id="UP000231637">
    <property type="component" value="Chromosome"/>
</dbReference>
<name>A0A2K8L309_9PROT</name>
<keyword evidence="3" id="KW-1185">Reference proteome</keyword>
<evidence type="ECO:0000313" key="3">
    <source>
        <dbReference type="Proteomes" id="UP000231637"/>
    </source>
</evidence>
<dbReference type="EMBL" id="CP018800">
    <property type="protein sequence ID" value="ATX81725.1"/>
    <property type="molecule type" value="Genomic_DNA"/>
</dbReference>
<dbReference type="PANTHER" id="PTHR35149">
    <property type="entry name" value="SLL5132 PROTEIN"/>
    <property type="match status" value="1"/>
</dbReference>
<dbReference type="KEGG" id="mfn:Ga0123462_0856"/>
<dbReference type="PANTHER" id="PTHR35149:SF1">
    <property type="entry name" value="DUF5655 DOMAIN-CONTAINING PROTEIN"/>
    <property type="match status" value="1"/>
</dbReference>
<accession>A0A2K8L309</accession>
<evidence type="ECO:0000313" key="2">
    <source>
        <dbReference type="EMBL" id="ATX81725.1"/>
    </source>
</evidence>
<dbReference type="InterPro" id="IPR004919">
    <property type="entry name" value="GmrSD_N"/>
</dbReference>
<sequence length="772" mass="87416">MSFFKSDSLSLYDFFNISGVAYYIPFYQRQYSWDSDNVEKLMDDFYDGVKKICSQKRYLRFIGTIITLEEPNPLVHVHYDSNGLITKINNIIDGQQRISTLTVLSIIIHKRLKDISKEIQKNGWETLPGIDDLLTTIENKSYDLEQFYSIDIRKARVNPSKKPIVIRAHNTHTSPKTDQWTLHGASKDYYRSDIGQFLAHYIEHGDIISPISNVKLKGNVKVINEWIIKTEQSSNLPTPKILLEQNSKNLPGFIDGNIDLDVLQHADADCYQLTCGAMKLLALIYFMSHRTFLTVIECPGESLAFDMFQALNATGTPLTAIEVFKPLVVNTVGAAFGTSKTKEYFDISDRFFDQQKSAASKEKMTDEVLIRMALVHDSYELGKRFSDQRDWLTRAYTESNTQEQENLIHWMSDLTLYWENIFLPNRPSRNSVSFTISNHLTTLGLNNDDADFSALCIYYLKDAKHAMAHYLLSLFYSKLLRAIGTPNHQFEIQNFIEVSKACASFFTLWSAALSGFPDDVYRRLFDQSGANISWKTGAGNQNANFVKEHFKKALEDNGVFDVSNLGNAKNLWKSKAITRLGYTKKAVCRFSLFVASHDKAPDMAPGFEGLVEKGSVRSATYLNCESWFSERYGIMEHIGNREKPASNKYGGPDPLLYPGDNSVVDKIGNLTLWSPSANSSTYPEWQEKVLYYATLTRFNPVTTFVISDMAKALGVTTIPPSIATVAAASGYIANLAPIAYRGSKGLPWNKDFVDLRTNRTCELVFDDLVAWL</sequence>
<dbReference type="Pfam" id="PF03235">
    <property type="entry name" value="GmrSD_N"/>
    <property type="match status" value="1"/>
</dbReference>
<dbReference type="OrthoDB" id="9798761at2"/>